<evidence type="ECO:0000259" key="2">
    <source>
        <dbReference type="Pfam" id="PF14230"/>
    </source>
</evidence>
<evidence type="ECO:0000313" key="4">
    <source>
        <dbReference type="Proteomes" id="UP000287177"/>
    </source>
</evidence>
<dbReference type="InterPro" id="IPR025637">
    <property type="entry name" value="DUF4333"/>
</dbReference>
<reference evidence="3 4" key="1">
    <citation type="submission" date="2013-06" db="EMBL/GenBank/DDBJ databases">
        <title>The draft sequence of the Mycobacterium elephantis genome.</title>
        <authorList>
            <person name="Pettersson F.B."/>
            <person name="Das S."/>
            <person name="Dasgupta S."/>
            <person name="Bhattacharya A."/>
            <person name="Kirsebom L.A."/>
        </authorList>
    </citation>
    <scope>NUCLEOTIDE SEQUENCE [LARGE SCALE GENOMIC DNA]</scope>
    <source>
        <strain evidence="3 4">DSM 44368</strain>
    </source>
</reference>
<organism evidence="3 4">
    <name type="scientific">Mycolicibacterium elephantis DSM 44368</name>
    <dbReference type="NCBI Taxonomy" id="1335622"/>
    <lineage>
        <taxon>Bacteria</taxon>
        <taxon>Bacillati</taxon>
        <taxon>Actinomycetota</taxon>
        <taxon>Actinomycetes</taxon>
        <taxon>Mycobacteriales</taxon>
        <taxon>Mycobacteriaceae</taxon>
        <taxon>Mycolicibacterium</taxon>
    </lineage>
</organism>
<dbReference type="RefSeq" id="WP_241566549.1">
    <property type="nucleotide sequence ID" value="NZ_ATDN01000012.1"/>
</dbReference>
<keyword evidence="1" id="KW-0472">Membrane</keyword>
<comment type="caution">
    <text evidence="3">The sequence shown here is derived from an EMBL/GenBank/DDBJ whole genome shotgun (WGS) entry which is preliminary data.</text>
</comment>
<sequence length="108" mass="11684">MTLLWGGAAIIALEVVVLIAVLWLFGVFERSYVLDVNQAEIGVRQILSDPINGYGANDVSSVRCNGGVDPKVKRGNSFMCEVTVNGAPRQVQVVFRDDAGTYEVDGPR</sequence>
<feature type="transmembrane region" description="Helical" evidence="1">
    <location>
        <begin position="6"/>
        <end position="28"/>
    </location>
</feature>
<keyword evidence="1" id="KW-1133">Transmembrane helix</keyword>
<evidence type="ECO:0000313" key="3">
    <source>
        <dbReference type="EMBL" id="RWA20902.1"/>
    </source>
</evidence>
<accession>A0A439DV53</accession>
<dbReference type="Pfam" id="PF14230">
    <property type="entry name" value="DUF4333"/>
    <property type="match status" value="1"/>
</dbReference>
<proteinExistence type="predicted"/>
<feature type="domain" description="DUF4333" evidence="2">
    <location>
        <begin position="18"/>
        <end position="100"/>
    </location>
</feature>
<protein>
    <recommendedName>
        <fullName evidence="2">DUF4333 domain-containing protein</fullName>
    </recommendedName>
</protein>
<name>A0A439DV53_9MYCO</name>
<keyword evidence="4" id="KW-1185">Reference proteome</keyword>
<gene>
    <name evidence="3" type="ORF">MELE44368_02820</name>
</gene>
<dbReference type="Proteomes" id="UP000287177">
    <property type="component" value="Unassembled WGS sequence"/>
</dbReference>
<dbReference type="AlphaFoldDB" id="A0A439DV53"/>
<dbReference type="EMBL" id="ATDN01000012">
    <property type="protein sequence ID" value="RWA20902.1"/>
    <property type="molecule type" value="Genomic_DNA"/>
</dbReference>
<keyword evidence="1" id="KW-0812">Transmembrane</keyword>
<evidence type="ECO:0000256" key="1">
    <source>
        <dbReference type="SAM" id="Phobius"/>
    </source>
</evidence>